<keyword evidence="2" id="KW-1185">Reference proteome</keyword>
<name>A0ABS8FLX2_9FIRM</name>
<dbReference type="RefSeq" id="WP_227572985.1">
    <property type="nucleotide sequence ID" value="NZ_JAJEQT010000002.1"/>
</dbReference>
<protein>
    <submittedName>
        <fullName evidence="1">Restriction endonuclease</fullName>
    </submittedName>
</protein>
<evidence type="ECO:0000313" key="2">
    <source>
        <dbReference type="Proteomes" id="UP001198495"/>
    </source>
</evidence>
<keyword evidence="1" id="KW-0540">Nuclease</keyword>
<dbReference type="InterPro" id="IPR011335">
    <property type="entry name" value="Restrct_endonuc-II-like"/>
</dbReference>
<dbReference type="GO" id="GO:0004519">
    <property type="term" value="F:endonuclease activity"/>
    <property type="evidence" value="ECO:0007669"/>
    <property type="project" value="UniProtKB-KW"/>
</dbReference>
<dbReference type="SUPFAM" id="SSF52980">
    <property type="entry name" value="Restriction endonuclease-like"/>
    <property type="match status" value="1"/>
</dbReference>
<dbReference type="EMBL" id="JAJEQT010000002">
    <property type="protein sequence ID" value="MCC2218226.1"/>
    <property type="molecule type" value="Genomic_DNA"/>
</dbReference>
<comment type="caution">
    <text evidence="1">The sequence shown here is derived from an EMBL/GenBank/DDBJ whole genome shotgun (WGS) entry which is preliminary data.</text>
</comment>
<keyword evidence="1" id="KW-0255">Endonuclease</keyword>
<evidence type="ECO:0000313" key="1">
    <source>
        <dbReference type="EMBL" id="MCC2218226.1"/>
    </source>
</evidence>
<accession>A0ABS8FLX2</accession>
<reference evidence="1 2" key="1">
    <citation type="submission" date="2021-10" db="EMBL/GenBank/DDBJ databases">
        <title>Anaerobic single-cell dispensing facilitates the cultivation of human gut bacteria.</title>
        <authorList>
            <person name="Afrizal A."/>
        </authorList>
    </citation>
    <scope>NUCLEOTIDE SEQUENCE [LARGE SCALE GENOMIC DNA]</scope>
    <source>
        <strain evidence="1 2">CLA-AA-H212</strain>
    </source>
</reference>
<keyword evidence="1" id="KW-0378">Hydrolase</keyword>
<sequence>MQDYWWVTRPKRKLNPIPEELAAFCSTALGKKWTRNRDSHIEFEIELEQTGTKRVGERRDASGSGGRTHAAMLYSLGLWFEKNETVFLTLAGEAIMQGKSLVPVLKKQVLRFQYPSAYSASVKVAPRFKIRPFYFLLKLLLDERLLVLSQREIALIVAIQAENESDKCYNEVVEKVLQHRSYGDEIFESDYLEKHNASEGNLMDVANTMMNWLDYTQLVYREKGTIGIPDEKRKEVEDLVANMPTFIQYPVENDVYQRKYGVDPWHQKDTRNLLNTVAVSSKVIDRNRILRAFFNYSSLNPVRRINAEVVDYICNISGTDPRYTESVLIETYPNGAVGGYLSHYRDMAFQGRDEAVDFEKATTSLFQDIFGYEAIHLGQTGSKSAPDVLLISDEEGYQAIIDNKAYSKYSISGDHHNRMVHNYLENISSYSTCTHPIGYFTYISGGFVPHIDRQIMDEVNASGIHGSGITVSNLIMLIEDHMENPYSHAELCRIFGLDRQIMLSDIHH</sequence>
<dbReference type="Gene3D" id="3.40.91.30">
    <property type="match status" value="1"/>
</dbReference>
<dbReference type="Proteomes" id="UP001198495">
    <property type="component" value="Unassembled WGS sequence"/>
</dbReference>
<gene>
    <name evidence="1" type="ORF">LKD28_04145</name>
</gene>
<proteinExistence type="predicted"/>
<organism evidence="1 2">
    <name type="scientific">Coprococcus hominis</name>
    <name type="common">ex Arizal et al. 2022</name>
    <dbReference type="NCBI Taxonomy" id="2881262"/>
    <lineage>
        <taxon>Bacteria</taxon>
        <taxon>Bacillati</taxon>
        <taxon>Bacillota</taxon>
        <taxon>Clostridia</taxon>
        <taxon>Lachnospirales</taxon>
        <taxon>Lachnospiraceae</taxon>
        <taxon>Coprococcus</taxon>
    </lineage>
</organism>